<dbReference type="PANTHER" id="PTHR32268">
    <property type="entry name" value="HOMOSERINE O-ACETYLTRANSFERASE"/>
    <property type="match status" value="1"/>
</dbReference>
<dbReference type="SUPFAM" id="SSF53474">
    <property type="entry name" value="alpha/beta-Hydrolases"/>
    <property type="match status" value="1"/>
</dbReference>
<evidence type="ECO:0000259" key="3">
    <source>
        <dbReference type="Pfam" id="PF00561"/>
    </source>
</evidence>
<dbReference type="InterPro" id="IPR000073">
    <property type="entry name" value="AB_hydrolase_1"/>
</dbReference>
<feature type="active site" evidence="2">
    <location>
        <position position="310"/>
    </location>
</feature>
<feature type="domain" description="AB hydrolase-1" evidence="3">
    <location>
        <begin position="62"/>
        <end position="311"/>
    </location>
</feature>
<dbReference type="GeneID" id="28892518"/>
<sequence length="335" mass="37078">MKYFTIDPVPNVDAKAPCENEDLTLAYKTFGSPSNPAVFIPTCFSGRVDFTLNFLYEGSDAPLANYFVIVCGLLGGSDSSSPSNAPASLRGPRFPKVTYEDNIRLQYALCQTLGVAQLEAYIGFSMGGQQAYYMATLYPDFVKRIAVLASSARTSWHNKSFLEGPKTALLNSIDWHDGKYSQPARKGTVAFARAYSTWALSSAWFRQRSWERLGCASVEDYLRTNWDDEMGMLDAHDLLCMLTTWVGGDIAAVGQGPAGENLEQALARIKAKVLLMPSRTDLYFPPEDSEEEVKHLARGRLVIIESVWGHLAGGEFGPEEDQKVISREVQRLLAE</sequence>
<evidence type="ECO:0000313" key="4">
    <source>
        <dbReference type="EMBL" id="OAQ76864.1"/>
    </source>
</evidence>
<accession>A0A179GG84</accession>
<dbReference type="PIRSF" id="PIRSF000443">
    <property type="entry name" value="Homoser_Ac_trans"/>
    <property type="match status" value="1"/>
</dbReference>
<evidence type="ECO:0000256" key="1">
    <source>
        <dbReference type="ARBA" id="ARBA00006886"/>
    </source>
</evidence>
<dbReference type="AlphaFoldDB" id="A0A179GG84"/>
<gene>
    <name evidence="4" type="ORF">VFPFJ_10401</name>
</gene>
<comment type="caution">
    <text evidence="4">The sequence shown here is derived from an EMBL/GenBank/DDBJ whole genome shotgun (WGS) entry which is preliminary data.</text>
</comment>
<dbReference type="InterPro" id="IPR008220">
    <property type="entry name" value="HAT_MetX-like"/>
</dbReference>
<feature type="active site" description="Nucleophile" evidence="2">
    <location>
        <position position="125"/>
    </location>
</feature>
<evidence type="ECO:0000256" key="2">
    <source>
        <dbReference type="PIRSR" id="PIRSR000443-1"/>
    </source>
</evidence>
<dbReference type="Proteomes" id="UP000078340">
    <property type="component" value="Unassembled WGS sequence"/>
</dbReference>
<dbReference type="GO" id="GO:0016747">
    <property type="term" value="F:acyltransferase activity, transferring groups other than amino-acyl groups"/>
    <property type="evidence" value="ECO:0007669"/>
    <property type="project" value="InterPro"/>
</dbReference>
<comment type="similarity">
    <text evidence="1">Belongs to the AB hydrolase superfamily. MetX family.</text>
</comment>
<dbReference type="InterPro" id="IPR029058">
    <property type="entry name" value="AB_hydrolase_fold"/>
</dbReference>
<dbReference type="STRING" id="33203.A0A179GG84"/>
<dbReference type="PANTHER" id="PTHR32268:SF15">
    <property type="entry name" value="HOMOSERINE ACETYLTRANSFERASE FAMILY PROTEIN (AFU_ORTHOLOGUE AFUA_1G15350)"/>
    <property type="match status" value="1"/>
</dbReference>
<dbReference type="OMA" id="QAYHWAT"/>
<proteinExistence type="inferred from homology"/>
<organism evidence="4 5">
    <name type="scientific">Purpureocillium lilacinum</name>
    <name type="common">Paecilomyces lilacinus</name>
    <dbReference type="NCBI Taxonomy" id="33203"/>
    <lineage>
        <taxon>Eukaryota</taxon>
        <taxon>Fungi</taxon>
        <taxon>Dikarya</taxon>
        <taxon>Ascomycota</taxon>
        <taxon>Pezizomycotina</taxon>
        <taxon>Sordariomycetes</taxon>
        <taxon>Hypocreomycetidae</taxon>
        <taxon>Hypocreales</taxon>
        <taxon>Ophiocordycipitaceae</taxon>
        <taxon>Purpureocillium</taxon>
    </lineage>
</organism>
<reference evidence="4 5" key="1">
    <citation type="submission" date="2016-02" db="EMBL/GenBank/DDBJ databases">
        <title>Biosynthesis of antibiotic leucinostatins and their inhibition on Phytophthora in bio-control Purpureocillium lilacinum.</title>
        <authorList>
            <person name="Wang G."/>
            <person name="Liu Z."/>
            <person name="Lin R."/>
            <person name="Li E."/>
            <person name="Mao Z."/>
            <person name="Ling J."/>
            <person name="Yin W."/>
            <person name="Xie B."/>
        </authorList>
    </citation>
    <scope>NUCLEOTIDE SEQUENCE [LARGE SCALE GENOMIC DNA]</scope>
    <source>
        <strain evidence="4">PLFJ-1</strain>
    </source>
</reference>
<dbReference type="Gene3D" id="3.40.50.1820">
    <property type="entry name" value="alpha/beta hydrolase"/>
    <property type="match status" value="1"/>
</dbReference>
<keyword evidence="4" id="KW-0808">Transferase</keyword>
<protein>
    <submittedName>
        <fullName evidence="4">Homoserine o-acetyltransferase protein</fullName>
    </submittedName>
</protein>
<name>A0A179GG84_PURLI</name>
<feature type="active site" evidence="2">
    <location>
        <position position="281"/>
    </location>
</feature>
<dbReference type="Pfam" id="PF00561">
    <property type="entry name" value="Abhydrolase_1"/>
    <property type="match status" value="1"/>
</dbReference>
<dbReference type="KEGG" id="plj:28892518"/>
<evidence type="ECO:0000313" key="5">
    <source>
        <dbReference type="Proteomes" id="UP000078340"/>
    </source>
</evidence>
<dbReference type="EMBL" id="LSBI01000013">
    <property type="protein sequence ID" value="OAQ76864.1"/>
    <property type="molecule type" value="Genomic_DNA"/>
</dbReference>